<feature type="transmembrane region" description="Helical" evidence="1">
    <location>
        <begin position="12"/>
        <end position="29"/>
    </location>
</feature>
<accession>A0A6B0UM93</accession>
<name>A0A6B0UM93_IXORI</name>
<dbReference type="AlphaFoldDB" id="A0A6B0UM93"/>
<proteinExistence type="predicted"/>
<sequence>MKLSIYNYFHLYYRVCTILTCTFFAKIGAQNYMRIQSKPKTETREKCNTLYKVASPTAIVTVYIHLPFAGIELGKAALERSWEQKKLKLGAGWEQQTRFKDVKIEAKYHSIFETQRNL</sequence>
<keyword evidence="1" id="KW-0472">Membrane</keyword>
<keyword evidence="1" id="KW-1133">Transmembrane helix</keyword>
<dbReference type="EMBL" id="GIFC01008834">
    <property type="protein sequence ID" value="MXU90917.1"/>
    <property type="molecule type" value="Transcribed_RNA"/>
</dbReference>
<keyword evidence="1" id="KW-0812">Transmembrane</keyword>
<evidence type="ECO:0000313" key="2">
    <source>
        <dbReference type="EMBL" id="MXU90917.1"/>
    </source>
</evidence>
<organism evidence="2">
    <name type="scientific">Ixodes ricinus</name>
    <name type="common">Common tick</name>
    <name type="synonym">Acarus ricinus</name>
    <dbReference type="NCBI Taxonomy" id="34613"/>
    <lineage>
        <taxon>Eukaryota</taxon>
        <taxon>Metazoa</taxon>
        <taxon>Ecdysozoa</taxon>
        <taxon>Arthropoda</taxon>
        <taxon>Chelicerata</taxon>
        <taxon>Arachnida</taxon>
        <taxon>Acari</taxon>
        <taxon>Parasitiformes</taxon>
        <taxon>Ixodida</taxon>
        <taxon>Ixodoidea</taxon>
        <taxon>Ixodidae</taxon>
        <taxon>Ixodinae</taxon>
        <taxon>Ixodes</taxon>
    </lineage>
</organism>
<reference evidence="2" key="1">
    <citation type="submission" date="2019-12" db="EMBL/GenBank/DDBJ databases">
        <title>An insight into the sialome of adult female Ixodes ricinus ticks feeding for 6 days.</title>
        <authorList>
            <person name="Perner J."/>
            <person name="Ribeiro J.M.C."/>
        </authorList>
    </citation>
    <scope>NUCLEOTIDE SEQUENCE</scope>
    <source>
        <strain evidence="2">Semi-engorged</strain>
        <tissue evidence="2">Salivary glands</tissue>
    </source>
</reference>
<evidence type="ECO:0000256" key="1">
    <source>
        <dbReference type="SAM" id="Phobius"/>
    </source>
</evidence>
<protein>
    <submittedName>
        <fullName evidence="2">Uncharacterized protein</fullName>
    </submittedName>
</protein>